<reference evidence="1" key="1">
    <citation type="submission" date="2015-06" db="EMBL/GenBank/DDBJ databases">
        <authorList>
            <person name="Nguyen H."/>
        </authorList>
    </citation>
    <scope>NUCLEOTIDE SEQUENCE</scope>
    <source>
        <strain evidence="1">DAOM 180753</strain>
    </source>
</reference>
<dbReference type="AlphaFoldDB" id="A0AAI9XAM4"/>
<dbReference type="EMBL" id="LACB01000079">
    <property type="protein sequence ID" value="KAJ9489614.1"/>
    <property type="molecule type" value="Genomic_DNA"/>
</dbReference>
<organism evidence="1 2">
    <name type="scientific">Penicillium thymicola</name>
    <dbReference type="NCBI Taxonomy" id="293382"/>
    <lineage>
        <taxon>Eukaryota</taxon>
        <taxon>Fungi</taxon>
        <taxon>Dikarya</taxon>
        <taxon>Ascomycota</taxon>
        <taxon>Pezizomycotina</taxon>
        <taxon>Eurotiomycetes</taxon>
        <taxon>Eurotiomycetidae</taxon>
        <taxon>Eurotiales</taxon>
        <taxon>Aspergillaceae</taxon>
        <taxon>Penicillium</taxon>
    </lineage>
</organism>
<name>A0AAI9XAM4_PENTH</name>
<comment type="caution">
    <text evidence="1">The sequence shown here is derived from an EMBL/GenBank/DDBJ whole genome shotgun (WGS) entry which is preliminary data.</text>
</comment>
<proteinExistence type="predicted"/>
<dbReference type="Proteomes" id="UP001227192">
    <property type="component" value="Unassembled WGS sequence"/>
</dbReference>
<evidence type="ECO:0000313" key="2">
    <source>
        <dbReference type="Proteomes" id="UP001227192"/>
    </source>
</evidence>
<protein>
    <submittedName>
        <fullName evidence="1">Uncharacterized protein</fullName>
    </submittedName>
</protein>
<keyword evidence="2" id="KW-1185">Reference proteome</keyword>
<sequence length="94" mass="10907">MARWTIAPLGRKHADNLGNLYLKIDAAKKETNVVSRLSAIVVPESFLKLLRSITECLYAHRKDENYPDERSKERCDIRSLIYLTSRINSSNHYQ</sequence>
<gene>
    <name evidence="1" type="ORF">VN97_g3655</name>
</gene>
<accession>A0AAI9XAM4</accession>
<evidence type="ECO:0000313" key="1">
    <source>
        <dbReference type="EMBL" id="KAJ9489614.1"/>
    </source>
</evidence>
<reference evidence="1" key="2">
    <citation type="journal article" date="2016" name="Fungal Biol.">
        <title>Ochratoxin A production by Penicillium thymicola.</title>
        <authorList>
            <person name="Nguyen H.D.T."/>
            <person name="McMullin D.R."/>
            <person name="Ponomareva E."/>
            <person name="Riley R."/>
            <person name="Pomraning K.R."/>
            <person name="Baker S.E."/>
            <person name="Seifert K.A."/>
        </authorList>
    </citation>
    <scope>NUCLEOTIDE SEQUENCE</scope>
    <source>
        <strain evidence="1">DAOM 180753</strain>
    </source>
</reference>